<organism evidence="1">
    <name type="scientific">Lepeophtheirus salmonis</name>
    <name type="common">Salmon louse</name>
    <name type="synonym">Caligus salmonis</name>
    <dbReference type="NCBI Taxonomy" id="72036"/>
    <lineage>
        <taxon>Eukaryota</taxon>
        <taxon>Metazoa</taxon>
        <taxon>Ecdysozoa</taxon>
        <taxon>Arthropoda</taxon>
        <taxon>Crustacea</taxon>
        <taxon>Multicrustacea</taxon>
        <taxon>Hexanauplia</taxon>
        <taxon>Copepoda</taxon>
        <taxon>Siphonostomatoida</taxon>
        <taxon>Caligidae</taxon>
        <taxon>Lepeophtheirus</taxon>
    </lineage>
</organism>
<proteinExistence type="predicted"/>
<dbReference type="AlphaFoldDB" id="A0A0K2TEK8"/>
<name>A0A0K2TEK8_LEPSM</name>
<dbReference type="EMBL" id="HACA01007092">
    <property type="protein sequence ID" value="CDW24453.1"/>
    <property type="molecule type" value="Transcribed_RNA"/>
</dbReference>
<evidence type="ECO:0000313" key="1">
    <source>
        <dbReference type="EMBL" id="CDW24453.1"/>
    </source>
</evidence>
<reference evidence="1" key="1">
    <citation type="submission" date="2014-05" db="EMBL/GenBank/DDBJ databases">
        <authorList>
            <person name="Chronopoulou M."/>
        </authorList>
    </citation>
    <scope>NUCLEOTIDE SEQUENCE</scope>
    <source>
        <tissue evidence="1">Whole organism</tissue>
    </source>
</reference>
<protein>
    <submittedName>
        <fullName evidence="1">Uncharacterized protein</fullName>
    </submittedName>
</protein>
<sequence>MMKHFILNGQTKTFFTNPFKCNSRIHVMFDMAHNLKNIRNNFERKTIFICPPFEEGESTFKPSYNYIKKLH</sequence>
<accession>A0A0K2TEK8</accession>